<dbReference type="InterPro" id="IPR001466">
    <property type="entry name" value="Beta-lactam-related"/>
</dbReference>
<sequence length="367" mass="41568">MKKNRKIITIIISIFAIMALGIGAFALIISYRMSLIPSMTFEEMLNYTTKDNEDAIITVGIMKNGEIDFTVYGENSTILPQNEFQYEIGSLTKTFTSSLLCKAIDEGNITLSDSIDQYMDLPAKDYYPNLKDLVTHTSGYKNYYFHWKMATNFLKREKNDYYSISTESLNNKLGKESIKEKEHPFKYSNFGISVVGSVLAEAYDSDFTTLMTEFIQTELNLENTTISKGVGDMNGYWNWRDDDAYIPAGGIISTITDMMTYLNIHMTEELPYLSLGHEPLAQVLATTKQYEKMGIRIDAVGISWMIDAENNLIWHNGGTSNFNSYMAFDKELQVGVVILSNLPPKYRIPATVMGVKLITSLQNDDDN</sequence>
<gene>
    <name evidence="3" type="ORF">EDC18_101480</name>
</gene>
<proteinExistence type="predicted"/>
<comment type="caution">
    <text evidence="3">The sequence shown here is derived from an EMBL/GenBank/DDBJ whole genome shotgun (WGS) entry which is preliminary data.</text>
</comment>
<evidence type="ECO:0000256" key="1">
    <source>
        <dbReference type="SAM" id="Phobius"/>
    </source>
</evidence>
<feature type="transmembrane region" description="Helical" evidence="1">
    <location>
        <begin position="7"/>
        <end position="31"/>
    </location>
</feature>
<protein>
    <submittedName>
        <fullName evidence="3">CubicO group peptidase (Beta-lactamase class C family)</fullName>
    </submittedName>
</protein>
<dbReference type="EMBL" id="SMAL01000001">
    <property type="protein sequence ID" value="TCT17182.1"/>
    <property type="molecule type" value="Genomic_DNA"/>
</dbReference>
<keyword evidence="1" id="KW-1133">Transmembrane helix</keyword>
<keyword evidence="1" id="KW-0812">Transmembrane</keyword>
<reference evidence="3 4" key="1">
    <citation type="submission" date="2019-03" db="EMBL/GenBank/DDBJ databases">
        <title>Genomic Encyclopedia of Type Strains, Phase IV (KMG-IV): sequencing the most valuable type-strain genomes for metagenomic binning, comparative biology and taxonomic classification.</title>
        <authorList>
            <person name="Goeker M."/>
        </authorList>
    </citation>
    <scope>NUCLEOTIDE SEQUENCE [LARGE SCALE GENOMIC DNA]</scope>
    <source>
        <strain evidence="3 4">DSM 24629</strain>
    </source>
</reference>
<dbReference type="PANTHER" id="PTHR46825:SF9">
    <property type="entry name" value="BETA-LACTAMASE-RELATED DOMAIN-CONTAINING PROTEIN"/>
    <property type="match status" value="1"/>
</dbReference>
<feature type="domain" description="Beta-lactamase-related" evidence="2">
    <location>
        <begin position="59"/>
        <end position="344"/>
    </location>
</feature>
<dbReference type="PANTHER" id="PTHR46825">
    <property type="entry name" value="D-ALANYL-D-ALANINE-CARBOXYPEPTIDASE/ENDOPEPTIDASE AMPH"/>
    <property type="match status" value="1"/>
</dbReference>
<dbReference type="SUPFAM" id="SSF56601">
    <property type="entry name" value="beta-lactamase/transpeptidase-like"/>
    <property type="match status" value="1"/>
</dbReference>
<accession>A0A4R3MQL2</accession>
<evidence type="ECO:0000313" key="4">
    <source>
        <dbReference type="Proteomes" id="UP000294902"/>
    </source>
</evidence>
<dbReference type="Pfam" id="PF00144">
    <property type="entry name" value="Beta-lactamase"/>
    <property type="match status" value="1"/>
</dbReference>
<dbReference type="InterPro" id="IPR050491">
    <property type="entry name" value="AmpC-like"/>
</dbReference>
<dbReference type="Proteomes" id="UP000294902">
    <property type="component" value="Unassembled WGS sequence"/>
</dbReference>
<dbReference type="OrthoDB" id="9797709at2"/>
<dbReference type="AlphaFoldDB" id="A0A4R3MQL2"/>
<evidence type="ECO:0000259" key="2">
    <source>
        <dbReference type="Pfam" id="PF00144"/>
    </source>
</evidence>
<dbReference type="Gene3D" id="3.40.710.10">
    <property type="entry name" value="DD-peptidase/beta-lactamase superfamily"/>
    <property type="match status" value="1"/>
</dbReference>
<evidence type="ECO:0000313" key="3">
    <source>
        <dbReference type="EMBL" id="TCT17182.1"/>
    </source>
</evidence>
<keyword evidence="1" id="KW-0472">Membrane</keyword>
<organism evidence="3 4">
    <name type="scientific">Natranaerovirga pectinivora</name>
    <dbReference type="NCBI Taxonomy" id="682400"/>
    <lineage>
        <taxon>Bacteria</taxon>
        <taxon>Bacillati</taxon>
        <taxon>Bacillota</taxon>
        <taxon>Clostridia</taxon>
        <taxon>Lachnospirales</taxon>
        <taxon>Natranaerovirgaceae</taxon>
        <taxon>Natranaerovirga</taxon>
    </lineage>
</organism>
<keyword evidence="4" id="KW-1185">Reference proteome</keyword>
<dbReference type="RefSeq" id="WP_132249863.1">
    <property type="nucleotide sequence ID" value="NZ_SMAL01000001.1"/>
</dbReference>
<dbReference type="InterPro" id="IPR012338">
    <property type="entry name" value="Beta-lactam/transpept-like"/>
</dbReference>
<name>A0A4R3MQL2_9FIRM</name>